<evidence type="ECO:0000259" key="5">
    <source>
        <dbReference type="PROSITE" id="PS50109"/>
    </source>
</evidence>
<dbReference type="SMART" id="SM00388">
    <property type="entry name" value="HisKA"/>
    <property type="match status" value="1"/>
</dbReference>
<dbReference type="Gene3D" id="3.40.50.2300">
    <property type="match status" value="1"/>
</dbReference>
<sequence>MESIGNLSGGIAHDFNNILSPIIGMSELLLEDLSPDGLEYENAEEIYKAGKRGSELVKQILAFSRQSEKKMVPTRIQNILREVIKLCRSSIPVNIKIKEDIHPECGLVLADPTQIHQIAMNIITNAYHAIGSKSGEILVKLAESRLTSLSMKTSLSPGRYVVFTVTDNGHGIPPETIKMIFDPYFTTKEKDKGTGLGLSVVYGIIKEHKGDIFVTSEVGTGTTFELFFPLFKQFGNTEIIPEIKPNPTGNERILIVDDEPSIAKLEKRILERLGYQTTLRLNSIKALEAFRTNPASFDLVVSDVTMPNMTGDELAKELISIRPDIPVILCTGFSERIDEDKAAALGIRGLLMKPVVSSKMAEMVRQVLDDAIKIPNRF</sequence>
<feature type="modified residue" description="4-aspartylphosphate" evidence="4">
    <location>
        <position position="303"/>
    </location>
</feature>
<dbReference type="InterPro" id="IPR003594">
    <property type="entry name" value="HATPase_dom"/>
</dbReference>
<reference evidence="8" key="1">
    <citation type="submission" date="2012-11" db="EMBL/GenBank/DDBJ databases">
        <authorList>
            <person name="Lucero-Rivera Y.E."/>
            <person name="Tovar-Ramirez D."/>
        </authorList>
    </citation>
    <scope>NUCLEOTIDE SEQUENCE [LARGE SCALE GENOMIC DNA]</scope>
    <source>
        <strain evidence="8">Araruama</strain>
    </source>
</reference>
<evidence type="ECO:0000256" key="1">
    <source>
        <dbReference type="ARBA" id="ARBA00000085"/>
    </source>
</evidence>
<dbReference type="PANTHER" id="PTHR43065">
    <property type="entry name" value="SENSOR HISTIDINE KINASE"/>
    <property type="match status" value="1"/>
</dbReference>
<dbReference type="Pfam" id="PF02518">
    <property type="entry name" value="HATPase_c"/>
    <property type="match status" value="1"/>
</dbReference>
<dbReference type="AlphaFoldDB" id="A0A1V1NXP5"/>
<dbReference type="InterPro" id="IPR011006">
    <property type="entry name" value="CheY-like_superfamily"/>
</dbReference>
<feature type="domain" description="Histidine kinase" evidence="5">
    <location>
        <begin position="10"/>
        <end position="232"/>
    </location>
</feature>
<dbReference type="SMART" id="SM00448">
    <property type="entry name" value="REC"/>
    <property type="match status" value="1"/>
</dbReference>
<evidence type="ECO:0000313" key="8">
    <source>
        <dbReference type="Proteomes" id="UP000189670"/>
    </source>
</evidence>
<dbReference type="SMART" id="SM00387">
    <property type="entry name" value="HATPase_c"/>
    <property type="match status" value="1"/>
</dbReference>
<dbReference type="Pfam" id="PF00072">
    <property type="entry name" value="Response_reg"/>
    <property type="match status" value="1"/>
</dbReference>
<dbReference type="PRINTS" id="PR00344">
    <property type="entry name" value="BCTRLSENSOR"/>
</dbReference>
<dbReference type="InterPro" id="IPR004358">
    <property type="entry name" value="Sig_transdc_His_kin-like_C"/>
</dbReference>
<dbReference type="InterPro" id="IPR005467">
    <property type="entry name" value="His_kinase_dom"/>
</dbReference>
<evidence type="ECO:0000259" key="6">
    <source>
        <dbReference type="PROSITE" id="PS50110"/>
    </source>
</evidence>
<dbReference type="SUPFAM" id="SSF47384">
    <property type="entry name" value="Homodimeric domain of signal transducing histidine kinase"/>
    <property type="match status" value="1"/>
</dbReference>
<organism evidence="7 8">
    <name type="scientific">Candidatus Magnetoglobus multicellularis str. Araruama</name>
    <dbReference type="NCBI Taxonomy" id="890399"/>
    <lineage>
        <taxon>Bacteria</taxon>
        <taxon>Pseudomonadati</taxon>
        <taxon>Thermodesulfobacteriota</taxon>
        <taxon>Desulfobacteria</taxon>
        <taxon>Desulfobacterales</taxon>
        <taxon>Desulfobacteraceae</taxon>
        <taxon>Candidatus Magnetoglobus</taxon>
    </lineage>
</organism>
<evidence type="ECO:0000256" key="4">
    <source>
        <dbReference type="PROSITE-ProRule" id="PRU00169"/>
    </source>
</evidence>
<dbReference type="InterPro" id="IPR003661">
    <property type="entry name" value="HisK_dim/P_dom"/>
</dbReference>
<accession>A0A1V1NXP5</accession>
<dbReference type="GO" id="GO:0000155">
    <property type="term" value="F:phosphorelay sensor kinase activity"/>
    <property type="evidence" value="ECO:0007669"/>
    <property type="project" value="InterPro"/>
</dbReference>
<dbReference type="PROSITE" id="PS50109">
    <property type="entry name" value="HIS_KIN"/>
    <property type="match status" value="1"/>
</dbReference>
<dbReference type="CDD" id="cd00082">
    <property type="entry name" value="HisKA"/>
    <property type="match status" value="1"/>
</dbReference>
<dbReference type="Gene3D" id="1.10.287.130">
    <property type="match status" value="1"/>
</dbReference>
<comment type="caution">
    <text evidence="7">The sequence shown here is derived from an EMBL/GenBank/DDBJ whole genome shotgun (WGS) entry which is preliminary data.</text>
</comment>
<keyword evidence="3 4" id="KW-0597">Phosphoprotein</keyword>
<dbReference type="PROSITE" id="PS50110">
    <property type="entry name" value="RESPONSE_REGULATORY"/>
    <property type="match status" value="1"/>
</dbReference>
<evidence type="ECO:0000256" key="2">
    <source>
        <dbReference type="ARBA" id="ARBA00012438"/>
    </source>
</evidence>
<proteinExistence type="predicted"/>
<dbReference type="Proteomes" id="UP000189670">
    <property type="component" value="Unassembled WGS sequence"/>
</dbReference>
<dbReference type="PANTHER" id="PTHR43065:SF42">
    <property type="entry name" value="TWO-COMPONENT SENSOR PPRA"/>
    <property type="match status" value="1"/>
</dbReference>
<dbReference type="Gene3D" id="3.30.565.10">
    <property type="entry name" value="Histidine kinase-like ATPase, C-terminal domain"/>
    <property type="match status" value="1"/>
</dbReference>
<comment type="catalytic activity">
    <reaction evidence="1">
        <text>ATP + protein L-histidine = ADP + protein N-phospho-L-histidine.</text>
        <dbReference type="EC" id="2.7.13.3"/>
    </reaction>
</comment>
<dbReference type="CDD" id="cd00156">
    <property type="entry name" value="REC"/>
    <property type="match status" value="1"/>
</dbReference>
<dbReference type="EC" id="2.7.13.3" evidence="2"/>
<dbReference type="InterPro" id="IPR036097">
    <property type="entry name" value="HisK_dim/P_sf"/>
</dbReference>
<dbReference type="SUPFAM" id="SSF55874">
    <property type="entry name" value="ATPase domain of HSP90 chaperone/DNA topoisomerase II/histidine kinase"/>
    <property type="match status" value="1"/>
</dbReference>
<protein>
    <recommendedName>
        <fullName evidence="2">histidine kinase</fullName>
        <ecNumber evidence="2">2.7.13.3</ecNumber>
    </recommendedName>
</protein>
<evidence type="ECO:0000256" key="3">
    <source>
        <dbReference type="ARBA" id="ARBA00022553"/>
    </source>
</evidence>
<dbReference type="Pfam" id="PF00512">
    <property type="entry name" value="HisKA"/>
    <property type="match status" value="1"/>
</dbReference>
<gene>
    <name evidence="7" type="ORF">OMM_05172</name>
</gene>
<dbReference type="InterPro" id="IPR036890">
    <property type="entry name" value="HATPase_C_sf"/>
</dbReference>
<dbReference type="InterPro" id="IPR001789">
    <property type="entry name" value="Sig_transdc_resp-reg_receiver"/>
</dbReference>
<name>A0A1V1NXP5_9BACT</name>
<dbReference type="SUPFAM" id="SSF52172">
    <property type="entry name" value="CheY-like"/>
    <property type="match status" value="1"/>
</dbReference>
<feature type="domain" description="Response regulatory" evidence="6">
    <location>
        <begin position="252"/>
        <end position="368"/>
    </location>
</feature>
<evidence type="ECO:0000313" key="7">
    <source>
        <dbReference type="EMBL" id="ETR67369.1"/>
    </source>
</evidence>
<dbReference type="EMBL" id="ATBP01001414">
    <property type="protein sequence ID" value="ETR67369.1"/>
    <property type="molecule type" value="Genomic_DNA"/>
</dbReference>